<name>A0A2P2ITW1_RHIMU</name>
<protein>
    <submittedName>
        <fullName evidence="1">Uncharacterized protein</fullName>
    </submittedName>
</protein>
<accession>A0A2P2ITW1</accession>
<proteinExistence type="predicted"/>
<organism evidence="1">
    <name type="scientific">Rhizophora mucronata</name>
    <name type="common">Asiatic mangrove</name>
    <dbReference type="NCBI Taxonomy" id="61149"/>
    <lineage>
        <taxon>Eukaryota</taxon>
        <taxon>Viridiplantae</taxon>
        <taxon>Streptophyta</taxon>
        <taxon>Embryophyta</taxon>
        <taxon>Tracheophyta</taxon>
        <taxon>Spermatophyta</taxon>
        <taxon>Magnoliopsida</taxon>
        <taxon>eudicotyledons</taxon>
        <taxon>Gunneridae</taxon>
        <taxon>Pentapetalae</taxon>
        <taxon>rosids</taxon>
        <taxon>fabids</taxon>
        <taxon>Malpighiales</taxon>
        <taxon>Rhizophoraceae</taxon>
        <taxon>Rhizophora</taxon>
    </lineage>
</organism>
<evidence type="ECO:0000313" key="1">
    <source>
        <dbReference type="EMBL" id="MBW84638.1"/>
    </source>
</evidence>
<dbReference type="EMBL" id="GGEC01004155">
    <property type="protein sequence ID" value="MBW84638.1"/>
    <property type="molecule type" value="Transcribed_RNA"/>
</dbReference>
<reference evidence="1" key="1">
    <citation type="submission" date="2018-02" db="EMBL/GenBank/DDBJ databases">
        <title>Rhizophora mucronata_Transcriptome.</title>
        <authorList>
            <person name="Meera S.P."/>
            <person name="Sreeshan A."/>
            <person name="Augustine A."/>
        </authorList>
    </citation>
    <scope>NUCLEOTIDE SEQUENCE</scope>
    <source>
        <tissue evidence="1">Leaf</tissue>
    </source>
</reference>
<dbReference type="AlphaFoldDB" id="A0A2P2ITW1"/>
<sequence length="33" mass="3507">MASPSPGTPEPMIQSFKKLQSADKRYLAVASLG</sequence>